<organism evidence="1 2">
    <name type="scientific">Actinoplanes lobatus</name>
    <dbReference type="NCBI Taxonomy" id="113568"/>
    <lineage>
        <taxon>Bacteria</taxon>
        <taxon>Bacillati</taxon>
        <taxon>Actinomycetota</taxon>
        <taxon>Actinomycetes</taxon>
        <taxon>Micromonosporales</taxon>
        <taxon>Micromonosporaceae</taxon>
        <taxon>Actinoplanes</taxon>
    </lineage>
</organism>
<dbReference type="Proteomes" id="UP000631312">
    <property type="component" value="Unassembled WGS sequence"/>
</dbReference>
<gene>
    <name evidence="1" type="ORF">Alo02nite_19530</name>
</gene>
<proteinExistence type="predicted"/>
<dbReference type="EMBL" id="BOMP01000031">
    <property type="protein sequence ID" value="GIE39055.1"/>
    <property type="molecule type" value="Genomic_DNA"/>
</dbReference>
<keyword evidence="2" id="KW-1185">Reference proteome</keyword>
<evidence type="ECO:0000313" key="2">
    <source>
        <dbReference type="Proteomes" id="UP000631312"/>
    </source>
</evidence>
<sequence>MNNMDWLYDERTQCWSLQTTMTIGEYVDLINDAHQTRGALSGQRDVLTTTTAKRIRARMVADIKLGAVLPPVVIGAVIEDDVFNTLPIDEADSVNEVLGDSDLSSLSIIDGMQRTAAMLEAQRDDPTVSNRRLRIEFWLATTVRAMIYRMLVLNTGQVPWTISRQLTVVFSPLLEEIQRNVPDLAKLSTPDDRGRRVGGGQYASDDIVELYIAFSLRKTAVDAKEAVSDEFSRLDFVDNLSDTEFQAQFYEALGLLARLDKSFSRYEPKESTRYTRGRDIFGGQPARIGFIVAIATAVLGRPGANRLAEQRGTRLTALKEAQNSLIEKLDGLNEADLAEFIRLDVLREVLDRRVGQVGRYERAVFAEAFKVLVEEKFALDSLEPCWRAN</sequence>
<name>A0ABQ4ADH6_9ACTN</name>
<reference evidence="1 2" key="1">
    <citation type="submission" date="2021-01" db="EMBL/GenBank/DDBJ databases">
        <title>Whole genome shotgun sequence of Actinoplanes lobatus NBRC 12513.</title>
        <authorList>
            <person name="Komaki H."/>
            <person name="Tamura T."/>
        </authorList>
    </citation>
    <scope>NUCLEOTIDE SEQUENCE [LARGE SCALE GENOMIC DNA]</scope>
    <source>
        <strain evidence="1 2">NBRC 12513</strain>
    </source>
</reference>
<protein>
    <recommendedName>
        <fullName evidence="3">DUF262 domain-containing protein</fullName>
    </recommendedName>
</protein>
<comment type="caution">
    <text evidence="1">The sequence shown here is derived from an EMBL/GenBank/DDBJ whole genome shotgun (WGS) entry which is preliminary data.</text>
</comment>
<evidence type="ECO:0000313" key="1">
    <source>
        <dbReference type="EMBL" id="GIE39055.1"/>
    </source>
</evidence>
<accession>A0ABQ4ADH6</accession>
<evidence type="ECO:0008006" key="3">
    <source>
        <dbReference type="Google" id="ProtNLM"/>
    </source>
</evidence>